<comment type="caution">
    <text evidence="1">The sequence shown here is derived from an EMBL/GenBank/DDBJ whole genome shotgun (WGS) entry which is preliminary data.</text>
</comment>
<dbReference type="STRING" id="455432.AWN90_09150"/>
<reference evidence="1 2" key="1">
    <citation type="submission" date="2016-04" db="EMBL/GenBank/DDBJ databases">
        <authorList>
            <person name="Evans L.H."/>
            <person name="Alamgir A."/>
            <person name="Owens N."/>
            <person name="Weber N.D."/>
            <person name="Virtaneva K."/>
            <person name="Barbian K."/>
            <person name="Babar A."/>
            <person name="Rosenke K."/>
        </authorList>
    </citation>
    <scope>NUCLEOTIDE SEQUENCE [LARGE SCALE GENOMIC DNA]</scope>
    <source>
        <strain evidence="1 2">IFM 0406</strain>
    </source>
</reference>
<dbReference type="AlphaFoldDB" id="A0A164H0E4"/>
<organism evidence="1 2">
    <name type="scientific">Nocardia terpenica</name>
    <dbReference type="NCBI Taxonomy" id="455432"/>
    <lineage>
        <taxon>Bacteria</taxon>
        <taxon>Bacillati</taxon>
        <taxon>Actinomycetota</taxon>
        <taxon>Actinomycetes</taxon>
        <taxon>Mycobacteriales</taxon>
        <taxon>Nocardiaceae</taxon>
        <taxon>Nocardia</taxon>
    </lineage>
</organism>
<dbReference type="RefSeq" id="WP_067579404.1">
    <property type="nucleotide sequence ID" value="NZ_JABMCZ010000002.1"/>
</dbReference>
<name>A0A164H0E4_9NOCA</name>
<accession>A0A164H0E4</accession>
<dbReference type="EMBL" id="LWGR01000021">
    <property type="protein sequence ID" value="KZM68098.1"/>
    <property type="molecule type" value="Genomic_DNA"/>
</dbReference>
<dbReference type="Proteomes" id="UP000076512">
    <property type="component" value="Unassembled WGS sequence"/>
</dbReference>
<evidence type="ECO:0000313" key="2">
    <source>
        <dbReference type="Proteomes" id="UP000076512"/>
    </source>
</evidence>
<gene>
    <name evidence="1" type="ORF">AWN90_09150</name>
</gene>
<protein>
    <submittedName>
        <fullName evidence="1">Uncharacterized protein</fullName>
    </submittedName>
</protein>
<sequence>MGEFTTVKRRVRVYEDRLDNGSECGAFRVVSVDGVDYRIDCGRWTRWGRHFGRHRDITGTEWRMSRTGGRR</sequence>
<keyword evidence="2" id="KW-1185">Reference proteome</keyword>
<proteinExistence type="predicted"/>
<evidence type="ECO:0000313" key="1">
    <source>
        <dbReference type="EMBL" id="KZM68098.1"/>
    </source>
</evidence>